<dbReference type="Pfam" id="PF00005">
    <property type="entry name" value="ABC_tran"/>
    <property type="match status" value="1"/>
</dbReference>
<evidence type="ECO:0000313" key="12">
    <source>
        <dbReference type="Proteomes" id="UP001138661"/>
    </source>
</evidence>
<evidence type="ECO:0000259" key="10">
    <source>
        <dbReference type="PROSITE" id="PS50893"/>
    </source>
</evidence>
<evidence type="ECO:0000256" key="1">
    <source>
        <dbReference type="ARBA" id="ARBA00004202"/>
    </source>
</evidence>
<keyword evidence="6" id="KW-0547">Nucleotide-binding</keyword>
<dbReference type="InterPro" id="IPR003593">
    <property type="entry name" value="AAA+_ATPase"/>
</dbReference>
<keyword evidence="2" id="KW-0813">Transport</keyword>
<dbReference type="InterPro" id="IPR017871">
    <property type="entry name" value="ABC_transporter-like_CS"/>
</dbReference>
<keyword evidence="8" id="KW-1278">Translocase</keyword>
<dbReference type="EMBL" id="JAHXDN010000004">
    <property type="protein sequence ID" value="MBW4708987.1"/>
    <property type="molecule type" value="Genomic_DNA"/>
</dbReference>
<keyword evidence="7 11" id="KW-0067">ATP-binding</keyword>
<evidence type="ECO:0000256" key="4">
    <source>
        <dbReference type="ARBA" id="ARBA00022597"/>
    </source>
</evidence>
<dbReference type="GO" id="GO:0016887">
    <property type="term" value="F:ATP hydrolysis activity"/>
    <property type="evidence" value="ECO:0007669"/>
    <property type="project" value="InterPro"/>
</dbReference>
<dbReference type="InterPro" id="IPR050107">
    <property type="entry name" value="ABC_carbohydrate_import_ATPase"/>
</dbReference>
<evidence type="ECO:0000256" key="8">
    <source>
        <dbReference type="ARBA" id="ARBA00022967"/>
    </source>
</evidence>
<name>A0A9X1K3T4_9RHOB</name>
<dbReference type="PROSITE" id="PS00211">
    <property type="entry name" value="ABC_TRANSPORTER_1"/>
    <property type="match status" value="1"/>
</dbReference>
<dbReference type="InterPro" id="IPR003439">
    <property type="entry name" value="ABC_transporter-like_ATP-bd"/>
</dbReference>
<evidence type="ECO:0000256" key="2">
    <source>
        <dbReference type="ARBA" id="ARBA00022448"/>
    </source>
</evidence>
<accession>A0A9X1K3T4</accession>
<dbReference type="CDD" id="cd03216">
    <property type="entry name" value="ABC_Carb_Monos_I"/>
    <property type="match status" value="1"/>
</dbReference>
<keyword evidence="9" id="KW-0472">Membrane</keyword>
<keyword evidence="12" id="KW-1185">Reference proteome</keyword>
<evidence type="ECO:0000256" key="3">
    <source>
        <dbReference type="ARBA" id="ARBA00022475"/>
    </source>
</evidence>
<dbReference type="PANTHER" id="PTHR43790:SF9">
    <property type="entry name" value="GALACTOFURANOSE TRANSPORTER ATP-BINDING PROTEIN YTFR"/>
    <property type="match status" value="1"/>
</dbReference>
<dbReference type="FunFam" id="3.40.50.300:FF:000127">
    <property type="entry name" value="Ribose import ATP-binding protein RbsA"/>
    <property type="match status" value="1"/>
</dbReference>
<keyword evidence="4" id="KW-0762">Sugar transport</keyword>
<dbReference type="Proteomes" id="UP001138661">
    <property type="component" value="Unassembled WGS sequence"/>
</dbReference>
<keyword evidence="5" id="KW-0677">Repeat</keyword>
<evidence type="ECO:0000256" key="7">
    <source>
        <dbReference type="ARBA" id="ARBA00022840"/>
    </source>
</evidence>
<sequence>MASQEPIIAMHGIVKRFGGVVALNNVDLEAYPGEVLAIVGDNGAGKSTLIKILTGVYQPTEGKITLDGKPFQMASHSDAIENGIDAVYQNLAIADHLTPAENLFLGAELTKSIAGFTALDNKRMKAEATRVLKDRLGVQLKSMDVPTESLSGGQRQAVAIARAVRHDDLRVLVMDEPTAALGPQETARTLELIKALKAQGLAIIVISHSLDDVFEVSDRIHVQRRGQCAGVVKTAETSNEEVLGMIVGTKTAA</sequence>
<evidence type="ECO:0000313" key="11">
    <source>
        <dbReference type="EMBL" id="MBW4708987.1"/>
    </source>
</evidence>
<comment type="subcellular location">
    <subcellularLocation>
        <location evidence="1">Cell membrane</location>
        <topology evidence="1">Peripheral membrane protein</topology>
    </subcellularLocation>
</comment>
<proteinExistence type="predicted"/>
<dbReference type="AlphaFoldDB" id="A0A9X1K3T4"/>
<organism evidence="11 12">
    <name type="scientific">Roseobacter insulae</name>
    <dbReference type="NCBI Taxonomy" id="2859783"/>
    <lineage>
        <taxon>Bacteria</taxon>
        <taxon>Pseudomonadati</taxon>
        <taxon>Pseudomonadota</taxon>
        <taxon>Alphaproteobacteria</taxon>
        <taxon>Rhodobacterales</taxon>
        <taxon>Roseobacteraceae</taxon>
        <taxon>Roseobacter</taxon>
    </lineage>
</organism>
<keyword evidence="3" id="KW-1003">Cell membrane</keyword>
<dbReference type="GO" id="GO:0005524">
    <property type="term" value="F:ATP binding"/>
    <property type="evidence" value="ECO:0007669"/>
    <property type="project" value="UniProtKB-KW"/>
</dbReference>
<dbReference type="PANTHER" id="PTHR43790">
    <property type="entry name" value="CARBOHYDRATE TRANSPORT ATP-BINDING PROTEIN MG119-RELATED"/>
    <property type="match status" value="1"/>
</dbReference>
<gene>
    <name evidence="11" type="ORF">KX928_14450</name>
</gene>
<evidence type="ECO:0000256" key="5">
    <source>
        <dbReference type="ARBA" id="ARBA00022737"/>
    </source>
</evidence>
<dbReference type="RefSeq" id="WP_219504002.1">
    <property type="nucleotide sequence ID" value="NZ_JAHXDN010000004.1"/>
</dbReference>
<comment type="caution">
    <text evidence="11">The sequence shown here is derived from an EMBL/GenBank/DDBJ whole genome shotgun (WGS) entry which is preliminary data.</text>
</comment>
<reference evidence="11" key="1">
    <citation type="submission" date="2021-07" db="EMBL/GenBank/DDBJ databases">
        <title>Roseobacter insulae sp. nov., isolated from a tidal flat.</title>
        <authorList>
            <person name="Park S."/>
            <person name="Yoon J.-H."/>
        </authorList>
    </citation>
    <scope>NUCLEOTIDE SEQUENCE</scope>
    <source>
        <strain evidence="11">YSTF-M11</strain>
    </source>
</reference>
<dbReference type="GO" id="GO:0005886">
    <property type="term" value="C:plasma membrane"/>
    <property type="evidence" value="ECO:0007669"/>
    <property type="project" value="UniProtKB-SubCell"/>
</dbReference>
<evidence type="ECO:0000256" key="9">
    <source>
        <dbReference type="ARBA" id="ARBA00023136"/>
    </source>
</evidence>
<protein>
    <submittedName>
        <fullName evidence="11">ATP-binding cassette domain-containing protein</fullName>
    </submittedName>
</protein>
<evidence type="ECO:0000256" key="6">
    <source>
        <dbReference type="ARBA" id="ARBA00022741"/>
    </source>
</evidence>
<feature type="domain" description="ABC transporter" evidence="10">
    <location>
        <begin position="8"/>
        <end position="250"/>
    </location>
</feature>
<dbReference type="PROSITE" id="PS50893">
    <property type="entry name" value="ABC_TRANSPORTER_2"/>
    <property type="match status" value="1"/>
</dbReference>
<dbReference type="SMART" id="SM00382">
    <property type="entry name" value="AAA"/>
    <property type="match status" value="1"/>
</dbReference>